<evidence type="ECO:0000313" key="9">
    <source>
        <dbReference type="Proteomes" id="UP000198418"/>
    </source>
</evidence>
<dbReference type="InterPro" id="IPR036890">
    <property type="entry name" value="HATPase_C_sf"/>
</dbReference>
<evidence type="ECO:0000259" key="5">
    <source>
        <dbReference type="PROSITE" id="PS50109"/>
    </source>
</evidence>
<dbReference type="SUPFAM" id="SSF55874">
    <property type="entry name" value="ATPase domain of HSP90 chaperone/DNA topoisomerase II/histidine kinase"/>
    <property type="match status" value="1"/>
</dbReference>
<dbReference type="SMART" id="SM00448">
    <property type="entry name" value="REC"/>
    <property type="match status" value="1"/>
</dbReference>
<dbReference type="Gene3D" id="1.10.287.130">
    <property type="match status" value="1"/>
</dbReference>
<dbReference type="InterPro" id="IPR000700">
    <property type="entry name" value="PAS-assoc_C"/>
</dbReference>
<comment type="catalytic activity">
    <reaction evidence="1">
        <text>ATP + protein L-histidine = ADP + protein N-phospho-L-histidine.</text>
        <dbReference type="EC" id="2.7.13.3"/>
    </reaction>
</comment>
<evidence type="ECO:0000259" key="6">
    <source>
        <dbReference type="PROSITE" id="PS50110"/>
    </source>
</evidence>
<feature type="domain" description="Response regulatory" evidence="6">
    <location>
        <begin position="542"/>
        <end position="653"/>
    </location>
</feature>
<proteinExistence type="predicted"/>
<dbReference type="Gene3D" id="3.30.450.20">
    <property type="entry name" value="PAS domain"/>
    <property type="match status" value="1"/>
</dbReference>
<dbReference type="Pfam" id="PF00072">
    <property type="entry name" value="Response_reg"/>
    <property type="match status" value="1"/>
</dbReference>
<keyword evidence="8" id="KW-0418">Kinase</keyword>
<dbReference type="Gene3D" id="3.30.565.10">
    <property type="entry name" value="Histidine kinase-like ATPase, C-terminal domain"/>
    <property type="match status" value="1"/>
</dbReference>
<protein>
    <recommendedName>
        <fullName evidence="2">histidine kinase</fullName>
        <ecNumber evidence="2">2.7.13.3</ecNumber>
    </recommendedName>
</protein>
<dbReference type="AlphaFoldDB" id="A0A212SBN9"/>
<dbReference type="InterPro" id="IPR035965">
    <property type="entry name" value="PAS-like_dom_sf"/>
</dbReference>
<evidence type="ECO:0000256" key="2">
    <source>
        <dbReference type="ARBA" id="ARBA00012438"/>
    </source>
</evidence>
<evidence type="ECO:0000259" key="7">
    <source>
        <dbReference type="PROSITE" id="PS50113"/>
    </source>
</evidence>
<dbReference type="InterPro" id="IPR036097">
    <property type="entry name" value="HisK_dim/P_sf"/>
</dbReference>
<dbReference type="InterPro" id="IPR003594">
    <property type="entry name" value="HATPase_dom"/>
</dbReference>
<dbReference type="SMART" id="SM00388">
    <property type="entry name" value="HisKA"/>
    <property type="match status" value="1"/>
</dbReference>
<dbReference type="SUPFAM" id="SSF55785">
    <property type="entry name" value="PYP-like sensor domain (PAS domain)"/>
    <property type="match status" value="1"/>
</dbReference>
<dbReference type="PROSITE" id="PS50110">
    <property type="entry name" value="RESPONSE_REGULATORY"/>
    <property type="match status" value="1"/>
</dbReference>
<feature type="modified residue" description="4-aspartylphosphate" evidence="4">
    <location>
        <position position="592"/>
    </location>
</feature>
<dbReference type="Proteomes" id="UP000198418">
    <property type="component" value="Unassembled WGS sequence"/>
</dbReference>
<dbReference type="InterPro" id="IPR011006">
    <property type="entry name" value="CheY-like_superfamily"/>
</dbReference>
<reference evidence="9" key="1">
    <citation type="submission" date="2017-06" db="EMBL/GenBank/DDBJ databases">
        <authorList>
            <person name="Varghese N."/>
            <person name="Submissions S."/>
        </authorList>
    </citation>
    <scope>NUCLEOTIDE SEQUENCE [LARGE SCALE GENOMIC DNA]</scope>
    <source>
        <strain evidence="9">DSM 137</strain>
    </source>
</reference>
<evidence type="ECO:0000313" key="8">
    <source>
        <dbReference type="EMBL" id="SNB82840.1"/>
    </source>
</evidence>
<keyword evidence="8" id="KW-0808">Transferase</keyword>
<dbReference type="InterPro" id="IPR003661">
    <property type="entry name" value="HisK_dim/P_dom"/>
</dbReference>
<dbReference type="PANTHER" id="PTHR43065:SF42">
    <property type="entry name" value="TWO-COMPONENT SENSOR PPRA"/>
    <property type="match status" value="1"/>
</dbReference>
<dbReference type="PANTHER" id="PTHR43065">
    <property type="entry name" value="SENSOR HISTIDINE KINASE"/>
    <property type="match status" value="1"/>
</dbReference>
<dbReference type="PROSITE" id="PS50113">
    <property type="entry name" value="PAC"/>
    <property type="match status" value="1"/>
</dbReference>
<organism evidence="8 9">
    <name type="scientific">Rhodoblastus acidophilus</name>
    <name type="common">Rhodopseudomonas acidophila</name>
    <dbReference type="NCBI Taxonomy" id="1074"/>
    <lineage>
        <taxon>Bacteria</taxon>
        <taxon>Pseudomonadati</taxon>
        <taxon>Pseudomonadota</taxon>
        <taxon>Alphaproteobacteria</taxon>
        <taxon>Hyphomicrobiales</taxon>
        <taxon>Rhodoblastaceae</taxon>
        <taxon>Rhodoblastus</taxon>
    </lineage>
</organism>
<keyword evidence="3 4" id="KW-0597">Phosphoprotein</keyword>
<dbReference type="Gene3D" id="3.40.50.2300">
    <property type="match status" value="1"/>
</dbReference>
<keyword evidence="9" id="KW-1185">Reference proteome</keyword>
<dbReference type="PROSITE" id="PS50109">
    <property type="entry name" value="HIS_KIN"/>
    <property type="match status" value="1"/>
</dbReference>
<dbReference type="EMBL" id="FYDG01000023">
    <property type="protein sequence ID" value="SNB82840.1"/>
    <property type="molecule type" value="Genomic_DNA"/>
</dbReference>
<sequence>MLLEGAGVQSVICENIGEFESRLDENACFALVTEEALRFADLRGVGVRVAAQPTWSDLPFIILTHRTTASERSSGATALHEISGNVTLLERPFRPATFVSVIRTIFKGRQRQFEARDHIEELHESEERLRTALLAGHLGAWELNLKTRALTASSVCRAVFGRALDEPFPIQDVWRRICRHDRRRMWRALRVTLAENSDLAVECGHCWPDGSLHWAEIRARLVWDRCGGHPCLVGVCSDVTDRRMGQEALARLNEALEQRVTARTAELKEAHAAVLVEISEKERAQEQLRQAQKMEMIGQLTGGVAHDFNNLLMAVMGNLDVLRKHLPDDPRLTRLINGALQGAQRGAALTQRLLAFARRQDLKAEPRNLADIVRGATDLIERSAGSHIELRLDLPSAIPPTLVDANQMELAVLNLVINARDAMPDGGRLSIAIDQVDRPATDETRGGRFVRLIVSDTGHGMDAQTLQRATEPFFSTKELGKGTGLGLSMVQGLALQLNGAFRLTSQVGRGTQAELLLPVTRAIVREEKPLQNETKEKSGKMTILVVDDDALIAMSTVCMLEDLGHDVIEANSGARALEILRNDPSVDLMVTDYSMPKMNGGELAVAAREIRPHLPILLATGYADIPPGSPVSLPRISKPYRQDQLEAEIAKALRQPLGRKAS</sequence>
<dbReference type="SUPFAM" id="SSF47384">
    <property type="entry name" value="Homodimeric domain of signal transducing histidine kinase"/>
    <property type="match status" value="1"/>
</dbReference>
<dbReference type="Pfam" id="PF02518">
    <property type="entry name" value="HATPase_c"/>
    <property type="match status" value="1"/>
</dbReference>
<dbReference type="Pfam" id="PF00512">
    <property type="entry name" value="HisKA"/>
    <property type="match status" value="1"/>
</dbReference>
<gene>
    <name evidence="8" type="ORF">SAMN06265338_1232</name>
</gene>
<accession>A0A212SBN9</accession>
<evidence type="ECO:0000256" key="1">
    <source>
        <dbReference type="ARBA" id="ARBA00000085"/>
    </source>
</evidence>
<dbReference type="SUPFAM" id="SSF52172">
    <property type="entry name" value="CheY-like"/>
    <property type="match status" value="1"/>
</dbReference>
<dbReference type="InterPro" id="IPR001789">
    <property type="entry name" value="Sig_transdc_resp-reg_receiver"/>
</dbReference>
<dbReference type="InterPro" id="IPR005467">
    <property type="entry name" value="His_kinase_dom"/>
</dbReference>
<dbReference type="GO" id="GO:0000155">
    <property type="term" value="F:phosphorelay sensor kinase activity"/>
    <property type="evidence" value="ECO:0007669"/>
    <property type="project" value="InterPro"/>
</dbReference>
<feature type="domain" description="PAC" evidence="7">
    <location>
        <begin position="195"/>
        <end position="251"/>
    </location>
</feature>
<dbReference type="PRINTS" id="PR00344">
    <property type="entry name" value="BCTRLSENSOR"/>
</dbReference>
<name>A0A212SBN9_RHOAC</name>
<dbReference type="EC" id="2.7.13.3" evidence="2"/>
<evidence type="ECO:0000256" key="4">
    <source>
        <dbReference type="PROSITE-ProRule" id="PRU00169"/>
    </source>
</evidence>
<dbReference type="SMART" id="SM00387">
    <property type="entry name" value="HATPase_c"/>
    <property type="match status" value="1"/>
</dbReference>
<dbReference type="InterPro" id="IPR004358">
    <property type="entry name" value="Sig_transdc_His_kin-like_C"/>
</dbReference>
<feature type="domain" description="Histidine kinase" evidence="5">
    <location>
        <begin position="303"/>
        <end position="521"/>
    </location>
</feature>
<evidence type="ECO:0000256" key="3">
    <source>
        <dbReference type="ARBA" id="ARBA00022553"/>
    </source>
</evidence>